<dbReference type="AlphaFoldDB" id="A0A4U8QAJ6"/>
<dbReference type="GO" id="GO:0003677">
    <property type="term" value="F:DNA binding"/>
    <property type="evidence" value="ECO:0007669"/>
    <property type="project" value="UniProtKB-KW"/>
</dbReference>
<evidence type="ECO:0000259" key="4">
    <source>
        <dbReference type="PROSITE" id="PS50995"/>
    </source>
</evidence>
<gene>
    <name evidence="5" type="primary">yusO_1</name>
    <name evidence="5" type="ORF">DSM106044_01092</name>
</gene>
<keyword evidence="6" id="KW-1185">Reference proteome</keyword>
<protein>
    <submittedName>
        <fullName evidence="5">Putative HTH-type transcriptional regulator YusO</fullName>
    </submittedName>
</protein>
<name>A0A4U8QAJ6_9FIRM</name>
<evidence type="ECO:0000256" key="1">
    <source>
        <dbReference type="ARBA" id="ARBA00023015"/>
    </source>
</evidence>
<dbReference type="GO" id="GO:0003700">
    <property type="term" value="F:DNA-binding transcription factor activity"/>
    <property type="evidence" value="ECO:0007669"/>
    <property type="project" value="InterPro"/>
</dbReference>
<evidence type="ECO:0000313" key="6">
    <source>
        <dbReference type="Proteomes" id="UP000306509"/>
    </source>
</evidence>
<keyword evidence="1" id="KW-0805">Transcription regulation</keyword>
<comment type="caution">
    <text evidence="5">The sequence shown here is derived from an EMBL/GenBank/DDBJ whole genome shotgun (WGS) entry which is preliminary data.</text>
</comment>
<dbReference type="PANTHER" id="PTHR42756">
    <property type="entry name" value="TRANSCRIPTIONAL REGULATOR, MARR"/>
    <property type="match status" value="1"/>
</dbReference>
<dbReference type="InterPro" id="IPR000835">
    <property type="entry name" value="HTH_MarR-typ"/>
</dbReference>
<feature type="domain" description="HTH marR-type" evidence="4">
    <location>
        <begin position="7"/>
        <end position="139"/>
    </location>
</feature>
<dbReference type="STRING" id="180332.GCA_000797495_00523"/>
<evidence type="ECO:0000256" key="2">
    <source>
        <dbReference type="ARBA" id="ARBA00023125"/>
    </source>
</evidence>
<sequence>MNINIKKDSLHLLISRTFHAQRNMIRPKLLEAGLCVGQPKVLHYLYDHGACMQKELASFCNVEPATMSKMLDTMEKNGLIKRMDVAGNRRAFHIVLTDAGLVSLGEWEKICEEADEKSLQGFTEEEREQYRNFLNRMYENINGK</sequence>
<dbReference type="Pfam" id="PF01047">
    <property type="entry name" value="MarR"/>
    <property type="match status" value="1"/>
</dbReference>
<dbReference type="PRINTS" id="PR00598">
    <property type="entry name" value="HTHMARR"/>
</dbReference>
<evidence type="ECO:0000256" key="3">
    <source>
        <dbReference type="ARBA" id="ARBA00023163"/>
    </source>
</evidence>
<evidence type="ECO:0000313" key="5">
    <source>
        <dbReference type="EMBL" id="TLD02055.1"/>
    </source>
</evidence>
<reference evidence="5 6" key="1">
    <citation type="journal article" date="2019" name="Anaerobe">
        <title>Detection of Robinsoniella peoriensis in multiple bone samples of a trauma patient.</title>
        <authorList>
            <person name="Schrottner P."/>
            <person name="Hartwich K."/>
            <person name="Bunk B."/>
            <person name="Schober I."/>
            <person name="Helbig S."/>
            <person name="Rudolph W.W."/>
            <person name="Gunzer F."/>
        </authorList>
    </citation>
    <scope>NUCLEOTIDE SEQUENCE [LARGE SCALE GENOMIC DNA]</scope>
    <source>
        <strain evidence="5 6">DSM 106044</strain>
    </source>
</reference>
<accession>A0A4U8QAJ6</accession>
<dbReference type="EMBL" id="QGQD01000023">
    <property type="protein sequence ID" value="TLD02055.1"/>
    <property type="molecule type" value="Genomic_DNA"/>
</dbReference>
<dbReference type="SMART" id="SM00347">
    <property type="entry name" value="HTH_MARR"/>
    <property type="match status" value="1"/>
</dbReference>
<dbReference type="Proteomes" id="UP000306509">
    <property type="component" value="Unassembled WGS sequence"/>
</dbReference>
<dbReference type="Gene3D" id="1.10.10.10">
    <property type="entry name" value="Winged helix-like DNA-binding domain superfamily/Winged helix DNA-binding domain"/>
    <property type="match status" value="1"/>
</dbReference>
<dbReference type="PROSITE" id="PS01117">
    <property type="entry name" value="HTH_MARR_1"/>
    <property type="match status" value="1"/>
</dbReference>
<keyword evidence="3" id="KW-0804">Transcription</keyword>
<dbReference type="PANTHER" id="PTHR42756:SF1">
    <property type="entry name" value="TRANSCRIPTIONAL REPRESSOR OF EMRAB OPERON"/>
    <property type="match status" value="1"/>
</dbReference>
<keyword evidence="2" id="KW-0238">DNA-binding</keyword>
<dbReference type="InterPro" id="IPR036390">
    <property type="entry name" value="WH_DNA-bd_sf"/>
</dbReference>
<dbReference type="OrthoDB" id="1858911at2"/>
<dbReference type="RefSeq" id="WP_044289421.1">
    <property type="nucleotide sequence ID" value="NZ_CABMJZ010000121.1"/>
</dbReference>
<dbReference type="InterPro" id="IPR036388">
    <property type="entry name" value="WH-like_DNA-bd_sf"/>
</dbReference>
<organism evidence="5 6">
    <name type="scientific">Robinsoniella peoriensis</name>
    <dbReference type="NCBI Taxonomy" id="180332"/>
    <lineage>
        <taxon>Bacteria</taxon>
        <taxon>Bacillati</taxon>
        <taxon>Bacillota</taxon>
        <taxon>Clostridia</taxon>
        <taxon>Lachnospirales</taxon>
        <taxon>Lachnospiraceae</taxon>
        <taxon>Robinsoniella</taxon>
    </lineage>
</organism>
<proteinExistence type="predicted"/>
<dbReference type="SUPFAM" id="SSF46785">
    <property type="entry name" value="Winged helix' DNA-binding domain"/>
    <property type="match status" value="1"/>
</dbReference>
<dbReference type="InterPro" id="IPR023187">
    <property type="entry name" value="Tscrpt_reg_MarR-type_CS"/>
</dbReference>
<dbReference type="PROSITE" id="PS50995">
    <property type="entry name" value="HTH_MARR_2"/>
    <property type="match status" value="1"/>
</dbReference>